<protein>
    <submittedName>
        <fullName evidence="7">Uncharacterized protein</fullName>
    </submittedName>
</protein>
<keyword evidence="3 6" id="KW-1133">Transmembrane helix</keyword>
<evidence type="ECO:0000313" key="7">
    <source>
        <dbReference type="EMBL" id="EXJ56275.1"/>
    </source>
</evidence>
<comment type="caution">
    <text evidence="7">The sequence shown here is derived from an EMBL/GenBank/DDBJ whole genome shotgun (WGS) entry which is preliminary data.</text>
</comment>
<dbReference type="GeneID" id="19197228"/>
<feature type="compositionally biased region" description="Low complexity" evidence="5">
    <location>
        <begin position="71"/>
        <end position="95"/>
    </location>
</feature>
<feature type="region of interest" description="Disordered" evidence="5">
    <location>
        <begin position="61"/>
        <end position="98"/>
    </location>
</feature>
<organism evidence="7 8">
    <name type="scientific">Cladophialophora psammophila CBS 110553</name>
    <dbReference type="NCBI Taxonomy" id="1182543"/>
    <lineage>
        <taxon>Eukaryota</taxon>
        <taxon>Fungi</taxon>
        <taxon>Dikarya</taxon>
        <taxon>Ascomycota</taxon>
        <taxon>Pezizomycotina</taxon>
        <taxon>Eurotiomycetes</taxon>
        <taxon>Chaetothyriomycetidae</taxon>
        <taxon>Chaetothyriales</taxon>
        <taxon>Herpotrichiellaceae</taxon>
        <taxon>Cladophialophora</taxon>
    </lineage>
</organism>
<evidence type="ECO:0000256" key="6">
    <source>
        <dbReference type="SAM" id="Phobius"/>
    </source>
</evidence>
<feature type="transmembrane region" description="Helical" evidence="6">
    <location>
        <begin position="105"/>
        <end position="127"/>
    </location>
</feature>
<dbReference type="GO" id="GO:0016020">
    <property type="term" value="C:membrane"/>
    <property type="evidence" value="ECO:0007669"/>
    <property type="project" value="UniProtKB-SubCell"/>
</dbReference>
<evidence type="ECO:0000256" key="2">
    <source>
        <dbReference type="ARBA" id="ARBA00022692"/>
    </source>
</evidence>
<reference evidence="7 8" key="1">
    <citation type="submission" date="2013-03" db="EMBL/GenBank/DDBJ databases">
        <title>The Genome Sequence of Cladophialophora psammophila CBS 110553.</title>
        <authorList>
            <consortium name="The Broad Institute Genomics Platform"/>
            <person name="Cuomo C."/>
            <person name="de Hoog S."/>
            <person name="Gorbushina A."/>
            <person name="Walker B."/>
            <person name="Young S.K."/>
            <person name="Zeng Q."/>
            <person name="Gargeya S."/>
            <person name="Fitzgerald M."/>
            <person name="Haas B."/>
            <person name="Abouelleil A."/>
            <person name="Allen A.W."/>
            <person name="Alvarado L."/>
            <person name="Arachchi H.M."/>
            <person name="Berlin A.M."/>
            <person name="Chapman S.B."/>
            <person name="Gainer-Dewar J."/>
            <person name="Goldberg J."/>
            <person name="Griggs A."/>
            <person name="Gujja S."/>
            <person name="Hansen M."/>
            <person name="Howarth C."/>
            <person name="Imamovic A."/>
            <person name="Ireland A."/>
            <person name="Larimer J."/>
            <person name="McCowan C."/>
            <person name="Murphy C."/>
            <person name="Pearson M."/>
            <person name="Poon T.W."/>
            <person name="Priest M."/>
            <person name="Roberts A."/>
            <person name="Saif S."/>
            <person name="Shea T."/>
            <person name="Sisk P."/>
            <person name="Sykes S."/>
            <person name="Wortman J."/>
            <person name="Nusbaum C."/>
            <person name="Birren B."/>
        </authorList>
    </citation>
    <scope>NUCLEOTIDE SEQUENCE [LARGE SCALE GENOMIC DNA]</scope>
    <source>
        <strain evidence="7 8">CBS 110553</strain>
    </source>
</reference>
<dbReference type="AlphaFoldDB" id="W9VTA7"/>
<dbReference type="STRING" id="1182543.W9VTA7"/>
<comment type="subcellular location">
    <subcellularLocation>
        <location evidence="1">Membrane</location>
        <topology evidence="1">Single-pass membrane protein</topology>
    </subcellularLocation>
</comment>
<feature type="compositionally biased region" description="Polar residues" evidence="5">
    <location>
        <begin position="61"/>
        <end position="70"/>
    </location>
</feature>
<accession>W9VTA7</accession>
<dbReference type="HOGENOM" id="CLU_041561_0_0_1"/>
<dbReference type="RefSeq" id="XP_007751301.1">
    <property type="nucleotide sequence ID" value="XM_007753111.1"/>
</dbReference>
<keyword evidence="8" id="KW-1185">Reference proteome</keyword>
<gene>
    <name evidence="7" type="ORF">A1O5_12542</name>
</gene>
<evidence type="ECO:0000313" key="8">
    <source>
        <dbReference type="Proteomes" id="UP000019471"/>
    </source>
</evidence>
<feature type="region of interest" description="Disordered" evidence="5">
    <location>
        <begin position="137"/>
        <end position="168"/>
    </location>
</feature>
<dbReference type="PANTHER" id="PTHR15549">
    <property type="entry name" value="PAIRED IMMUNOGLOBULIN-LIKE TYPE 2 RECEPTOR"/>
    <property type="match status" value="1"/>
</dbReference>
<dbReference type="EMBL" id="AMGX01000035">
    <property type="protein sequence ID" value="EXJ56275.1"/>
    <property type="molecule type" value="Genomic_DNA"/>
</dbReference>
<dbReference type="eggNOG" id="ENOG502SVX1">
    <property type="taxonomic scope" value="Eukaryota"/>
</dbReference>
<keyword evidence="4 6" id="KW-0472">Membrane</keyword>
<feature type="region of interest" description="Disordered" evidence="5">
    <location>
        <begin position="391"/>
        <end position="411"/>
    </location>
</feature>
<dbReference type="OrthoDB" id="5421765at2759"/>
<evidence type="ECO:0000256" key="1">
    <source>
        <dbReference type="ARBA" id="ARBA00004167"/>
    </source>
</evidence>
<keyword evidence="2 6" id="KW-0812">Transmembrane</keyword>
<dbReference type="InterPro" id="IPR051694">
    <property type="entry name" value="Immunoregulatory_rcpt-like"/>
</dbReference>
<feature type="compositionally biased region" description="Polar residues" evidence="5">
    <location>
        <begin position="391"/>
        <end position="403"/>
    </location>
</feature>
<name>W9VTA7_9EURO</name>
<evidence type="ECO:0000256" key="4">
    <source>
        <dbReference type="ARBA" id="ARBA00023136"/>
    </source>
</evidence>
<dbReference type="GO" id="GO:0071944">
    <property type="term" value="C:cell periphery"/>
    <property type="evidence" value="ECO:0007669"/>
    <property type="project" value="UniProtKB-ARBA"/>
</dbReference>
<proteinExistence type="predicted"/>
<evidence type="ECO:0000256" key="3">
    <source>
        <dbReference type="ARBA" id="ARBA00022989"/>
    </source>
</evidence>
<dbReference type="Proteomes" id="UP000019471">
    <property type="component" value="Unassembled WGS sequence"/>
</dbReference>
<sequence>MSDEGSSALPAGVTATTIETAIGTLSLQDSSSVVSVSTAITYTFSSTGKITDPVSIITTPSTSQAEATVDTSSSQASTSPSTPTNTSNSTGNSTESSHKTLSAGAISGIAIASAIFGALFVLCLLFFMKSHHKKRRHHGTTSWLGYSDRSSSRRPGQLSSTMRRHPDNVEKGGLIERSVQEITVENALEQPKDDSTIKQSVAALFKAIEDHAVNYYLDSSPQGAPSHQEYQLQYSNLPSGIKDQADVGFRPILAAPETRFSAIASLISATLLDTIDFFGPPEKSLLPEGVTGFLRASSAQVTDSLRSRLYLSRWRTGTAYLLGPEESSQHRARSQMVIDALIADLDAIVGPYVNPETDPDRRQHLVKICKRAQELGLLLLSQPAEWKFDWSNGQQAERTTAQSRRSERPKKPFVVQPQLLRVTDNLARKLDRPLIVIERQVLH</sequence>
<evidence type="ECO:0000256" key="5">
    <source>
        <dbReference type="SAM" id="MobiDB-lite"/>
    </source>
</evidence>